<dbReference type="Proteomes" id="UP000615760">
    <property type="component" value="Unassembled WGS sequence"/>
</dbReference>
<keyword evidence="4" id="KW-1185">Reference proteome</keyword>
<dbReference type="Pfam" id="PF10988">
    <property type="entry name" value="DUF2807"/>
    <property type="match status" value="1"/>
</dbReference>
<protein>
    <submittedName>
        <fullName evidence="3">DUF2807 domain-containing protein</fullName>
    </submittedName>
</protein>
<feature type="domain" description="Putative auto-transporter adhesin head GIN" evidence="2">
    <location>
        <begin position="26"/>
        <end position="206"/>
    </location>
</feature>
<evidence type="ECO:0000313" key="3">
    <source>
        <dbReference type="EMBL" id="GGB77351.1"/>
    </source>
</evidence>
<name>A0ABQ1JWK0_9FLAO</name>
<proteinExistence type="predicted"/>
<accession>A0ABQ1JWK0</accession>
<gene>
    <name evidence="3" type="ORF">GCM10007424_16750</name>
</gene>
<evidence type="ECO:0000259" key="2">
    <source>
        <dbReference type="Pfam" id="PF10988"/>
    </source>
</evidence>
<reference evidence="4" key="1">
    <citation type="journal article" date="2019" name="Int. J. Syst. Evol. Microbiol.">
        <title>The Global Catalogue of Microorganisms (GCM) 10K type strain sequencing project: providing services to taxonomists for standard genome sequencing and annotation.</title>
        <authorList>
            <consortium name="The Broad Institute Genomics Platform"/>
            <consortium name="The Broad Institute Genome Sequencing Center for Infectious Disease"/>
            <person name="Wu L."/>
            <person name="Ma J."/>
        </authorList>
    </citation>
    <scope>NUCLEOTIDE SEQUENCE [LARGE SCALE GENOMIC DNA]</scope>
    <source>
        <strain evidence="4">CGMCC 1.15461</strain>
    </source>
</reference>
<organism evidence="3 4">
    <name type="scientific">Flavobacterium suaedae</name>
    <dbReference type="NCBI Taxonomy" id="1767027"/>
    <lineage>
        <taxon>Bacteria</taxon>
        <taxon>Pseudomonadati</taxon>
        <taxon>Bacteroidota</taxon>
        <taxon>Flavobacteriia</taxon>
        <taxon>Flavobacteriales</taxon>
        <taxon>Flavobacteriaceae</taxon>
        <taxon>Flavobacterium</taxon>
    </lineage>
</organism>
<keyword evidence="1" id="KW-0732">Signal</keyword>
<dbReference type="Gene3D" id="2.160.20.120">
    <property type="match status" value="1"/>
</dbReference>
<comment type="caution">
    <text evidence="3">The sequence shown here is derived from an EMBL/GenBank/DDBJ whole genome shotgun (WGS) entry which is preliminary data.</text>
</comment>
<dbReference type="InterPro" id="IPR021255">
    <property type="entry name" value="DUF2807"/>
</dbReference>
<evidence type="ECO:0000256" key="1">
    <source>
        <dbReference type="SAM" id="SignalP"/>
    </source>
</evidence>
<evidence type="ECO:0000313" key="4">
    <source>
        <dbReference type="Proteomes" id="UP000615760"/>
    </source>
</evidence>
<dbReference type="EMBL" id="BMJE01000004">
    <property type="protein sequence ID" value="GGB77351.1"/>
    <property type="molecule type" value="Genomic_DNA"/>
</dbReference>
<dbReference type="RefSeq" id="WP_188620823.1">
    <property type="nucleotide sequence ID" value="NZ_BMJE01000004.1"/>
</dbReference>
<sequence>MKKLIVIAFIVLSQAINAQVTKNIGDFTEVRVYDLINLTMIKSDENKLVITGHRADEVEVVNKNGKLKIRMQFTKLLQGEDIEAILYYTNTIDHIEASEGSFVGSADVFKATAFELNAKEGATIKIKLDVDRLKSKAASGGILELSGTTANHDVLLTSGAIMKAKGLETKQTEITINAGGEAEIFATDYVTAKTRAGGEIDIYGKPKQVDKKEVIAGDITIM</sequence>
<feature type="signal peptide" evidence="1">
    <location>
        <begin position="1"/>
        <end position="18"/>
    </location>
</feature>
<feature type="chain" id="PRO_5045708405" evidence="1">
    <location>
        <begin position="19"/>
        <end position="222"/>
    </location>
</feature>